<sequence length="50" mass="5088">MCTCFASALDATSTGWPCTITPPPLDGEDRGGILAQGGPAIIDRATLDLP</sequence>
<organism evidence="1 2">
    <name type="scientific">Sorangium cellulosum</name>
    <name type="common">Polyangium cellulosum</name>
    <dbReference type="NCBI Taxonomy" id="56"/>
    <lineage>
        <taxon>Bacteria</taxon>
        <taxon>Pseudomonadati</taxon>
        <taxon>Myxococcota</taxon>
        <taxon>Polyangia</taxon>
        <taxon>Polyangiales</taxon>
        <taxon>Polyangiaceae</taxon>
        <taxon>Sorangium</taxon>
    </lineage>
</organism>
<evidence type="ECO:0000313" key="1">
    <source>
        <dbReference type="EMBL" id="AUX43715.1"/>
    </source>
</evidence>
<name>A0A2L0EWT0_SORCE</name>
<accession>A0A2L0EWT0</accession>
<dbReference type="RefSeq" id="WP_159397304.1">
    <property type="nucleotide sequence ID" value="NZ_CP012673.1"/>
</dbReference>
<gene>
    <name evidence="1" type="ORF">SOCE26_051680</name>
</gene>
<dbReference type="EMBL" id="CP012673">
    <property type="protein sequence ID" value="AUX43715.1"/>
    <property type="molecule type" value="Genomic_DNA"/>
</dbReference>
<evidence type="ECO:0000313" key="2">
    <source>
        <dbReference type="Proteomes" id="UP000238348"/>
    </source>
</evidence>
<dbReference type="Proteomes" id="UP000238348">
    <property type="component" value="Chromosome"/>
</dbReference>
<proteinExistence type="predicted"/>
<dbReference type="AlphaFoldDB" id="A0A2L0EWT0"/>
<protein>
    <submittedName>
        <fullName evidence="1">Uncharacterized protein</fullName>
    </submittedName>
</protein>
<reference evidence="1 2" key="1">
    <citation type="submission" date="2015-09" db="EMBL/GenBank/DDBJ databases">
        <title>Sorangium comparison.</title>
        <authorList>
            <person name="Zaburannyi N."/>
            <person name="Bunk B."/>
            <person name="Overmann J."/>
            <person name="Mueller R."/>
        </authorList>
    </citation>
    <scope>NUCLEOTIDE SEQUENCE [LARGE SCALE GENOMIC DNA]</scope>
    <source>
        <strain evidence="1 2">So ce26</strain>
    </source>
</reference>